<dbReference type="AlphaFoldDB" id="A0A1B8ZLH1"/>
<dbReference type="Proteomes" id="UP000092651">
    <property type="component" value="Unassembled WGS sequence"/>
</dbReference>
<sequence>MKKITLILLTIFCVISCKQESKKDSVLTLKYSKNKNELTLIFENNTSYDIIFPAPNTLEFGDKNFKDFSTQGGKEKDFPINVHAIIQNDQFSKFYQRKLDSIRIADLSNRGMTDVINQIMPGDGDSIFYLQKNEKMKIKYKLIIKQTPPIHNYSSKFKQNYYPYSKILKGKYPEGEYLRRFSKLNFGKTKFVAQPVIEDSLFLSISQNDANK</sequence>
<keyword evidence="2" id="KW-1185">Reference proteome</keyword>
<evidence type="ECO:0000313" key="1">
    <source>
        <dbReference type="EMBL" id="OCA72453.1"/>
    </source>
</evidence>
<dbReference type="EMBL" id="MAYH01000023">
    <property type="protein sequence ID" value="OCA72453.1"/>
    <property type="molecule type" value="Genomic_DNA"/>
</dbReference>
<proteinExistence type="predicted"/>
<reference evidence="1 2" key="1">
    <citation type="submission" date="2016-07" db="EMBL/GenBank/DDBJ databases">
        <authorList>
            <person name="Jeong J.-J."/>
            <person name="Kim D.W."/>
            <person name="Sang M.K."/>
            <person name="Choi I.-G."/>
            <person name="Kim K.D."/>
        </authorList>
    </citation>
    <scope>NUCLEOTIDE SEQUENCE [LARGE SCALE GENOMIC DNA]</scope>
    <source>
        <strain evidence="1 2">UTM-3</strain>
    </source>
</reference>
<gene>
    <name evidence="1" type="ORF">BBI01_10040</name>
</gene>
<comment type="caution">
    <text evidence="1">The sequence shown here is derived from an EMBL/GenBank/DDBJ whole genome shotgun (WGS) entry which is preliminary data.</text>
</comment>
<protein>
    <submittedName>
        <fullName evidence="1">Uncharacterized protein</fullName>
    </submittedName>
</protein>
<accession>A0A1B8ZLH1</accession>
<evidence type="ECO:0000313" key="2">
    <source>
        <dbReference type="Proteomes" id="UP000092651"/>
    </source>
</evidence>
<dbReference type="RefSeq" id="WP_065394675.1">
    <property type="nucleotide sequence ID" value="NZ_MAYH01000023.1"/>
</dbReference>
<name>A0A1B8ZLH1_9FLAO</name>
<organism evidence="1 2">
    <name type="scientific">Chryseobacterium artocarpi</name>
    <dbReference type="NCBI Taxonomy" id="1414727"/>
    <lineage>
        <taxon>Bacteria</taxon>
        <taxon>Pseudomonadati</taxon>
        <taxon>Bacteroidota</taxon>
        <taxon>Flavobacteriia</taxon>
        <taxon>Flavobacteriales</taxon>
        <taxon>Weeksellaceae</taxon>
        <taxon>Chryseobacterium group</taxon>
        <taxon>Chryseobacterium</taxon>
    </lineage>
</organism>
<dbReference type="OrthoDB" id="1252094at2"/>